<dbReference type="EMBL" id="OVTA01000067">
    <property type="protein sequence ID" value="SPS02340.1"/>
    <property type="molecule type" value="Genomic_DNA"/>
</dbReference>
<proteinExistence type="predicted"/>
<dbReference type="PANTHER" id="PTHR39431:SF1">
    <property type="entry name" value="FRPA_C-RELATED PROTEIN"/>
    <property type="match status" value="1"/>
</dbReference>
<dbReference type="PANTHER" id="PTHR39431">
    <property type="entry name" value="FRPA/C-RELATED PROTEIN"/>
    <property type="match status" value="1"/>
</dbReference>
<evidence type="ECO:0000313" key="1">
    <source>
        <dbReference type="EMBL" id="SPS02340.1"/>
    </source>
</evidence>
<dbReference type="AlphaFoldDB" id="A0A375JE07"/>
<reference evidence="1 2" key="1">
    <citation type="submission" date="2018-01" db="EMBL/GenBank/DDBJ databases">
        <authorList>
            <person name="Gaut B.S."/>
            <person name="Morton B.R."/>
            <person name="Clegg M.T."/>
            <person name="Duvall M.R."/>
        </authorList>
    </citation>
    <scope>NUCLEOTIDE SEQUENCE [LARGE SCALE GENOMIC DNA]</scope>
    <source>
        <strain evidence="1">Cupriavidus taiwanensis cmp 52</strain>
    </source>
</reference>
<organism evidence="1 2">
    <name type="scientific">Cupriavidus taiwanensis</name>
    <dbReference type="NCBI Taxonomy" id="164546"/>
    <lineage>
        <taxon>Bacteria</taxon>
        <taxon>Pseudomonadati</taxon>
        <taxon>Pseudomonadota</taxon>
        <taxon>Betaproteobacteria</taxon>
        <taxon>Burkholderiales</taxon>
        <taxon>Burkholderiaceae</taxon>
        <taxon>Cupriavidus</taxon>
    </lineage>
</organism>
<dbReference type="Proteomes" id="UP000256805">
    <property type="component" value="Unassembled WGS sequence"/>
</dbReference>
<sequence>MTSNQIITGNESMWGNVRLSTSQIALINKSPTLVSQLLDYQAAVTAGSLNPIVQGPDGSMFFKEGGGITFASSWKTWPDGEVIGSLAHEIGHFANVKADTDFKSAYAVPSSSPDAYAMSAMVGLHQEGEAVYNNWVVQQEILSNNGPQIYLAGEYKANPDGSVSSTGLQSSLDTQHATDIRSSSLIGSDRQILIDSAMGVYATLPNSVNRQAYFNYYGAASGAQAPAPGTLQSVTFTNNNATNQIGSMSENYSSGNTIQVKFTGTAPSTSTVTNPSGNLLTENVYTSATVNANNATVNLLNGATATVNGTGNTINAGNNVTVTANGTNNTINTGANDLVCTSNNVCNVGANVATGQSIGLTTVDGNGDKIYAENPHTAVDISGQYDTAYGNNDSINFSGSTSGDAVDGTGDSGADWAGVAVDTSASTSDPYPGGSGLDCPDGIDPIIFNLAGGGVQTQGLNTSAARFDMQNSGQADRTGWGTAGEGYLLYDPNDTDNTTAITQDSQLVAGFGALQSLAQQVDGMGTGTLGASDALWQTLKVWGDTTGTGQFQSGQLYTLDQLGIAGINLDATHISQDSNGNTILDDGTYTRADGTTGDIAEVNLMFNPGNGQTPSAADTFAQKQVNQLIQAMAAYAPDAAGSIVAQALPQDQTTLQLAAH</sequence>
<name>A0A375JE07_9BURK</name>
<gene>
    <name evidence="1" type="ORF">CBM2634_P50006</name>
</gene>
<protein>
    <submittedName>
        <fullName evidence="1">Uncharacterized protein</fullName>
    </submittedName>
</protein>
<accession>A0A375JE07</accession>
<evidence type="ECO:0000313" key="2">
    <source>
        <dbReference type="Proteomes" id="UP000256805"/>
    </source>
</evidence>